<evidence type="ECO:0000313" key="2">
    <source>
        <dbReference type="Proteomes" id="UP000231379"/>
    </source>
</evidence>
<name>A0A2H0U9J3_9BACT</name>
<comment type="caution">
    <text evidence="1">The sequence shown here is derived from an EMBL/GenBank/DDBJ whole genome shotgun (WGS) entry which is preliminary data.</text>
</comment>
<sequence>MDTLEIPRGSTRRTADFPIACREKWWERDAILELTRQLVFERAMGRADSFTQRWQRRADDHRVGRTLQEIGFLIGIAEANLPDVSPEQFAAAIEECLAANGLG</sequence>
<dbReference type="AlphaFoldDB" id="A0A2H0U9J3"/>
<protein>
    <submittedName>
        <fullName evidence="1">Uncharacterized protein</fullName>
    </submittedName>
</protein>
<organism evidence="1 2">
    <name type="scientific">Candidatus Kaiserbacteria bacterium CG10_big_fil_rev_8_21_14_0_10_59_10</name>
    <dbReference type="NCBI Taxonomy" id="1974612"/>
    <lineage>
        <taxon>Bacteria</taxon>
        <taxon>Candidatus Kaiseribacteriota</taxon>
    </lineage>
</organism>
<dbReference type="EMBL" id="PFBM01000017">
    <property type="protein sequence ID" value="PIR82356.1"/>
    <property type="molecule type" value="Genomic_DNA"/>
</dbReference>
<gene>
    <name evidence="1" type="ORF">COU20_02945</name>
</gene>
<accession>A0A2H0U9J3</accession>
<reference evidence="2" key="1">
    <citation type="submission" date="2017-09" db="EMBL/GenBank/DDBJ databases">
        <title>Depth-based differentiation of microbial function through sediment-hosted aquifers and enrichment of novel symbionts in the deep terrestrial subsurface.</title>
        <authorList>
            <person name="Probst A.J."/>
            <person name="Ladd B."/>
            <person name="Jarett J.K."/>
            <person name="Geller-Mcgrath D.E."/>
            <person name="Sieber C.M.K."/>
            <person name="Emerson J.B."/>
            <person name="Anantharaman K."/>
            <person name="Thomas B.C."/>
            <person name="Malmstrom R."/>
            <person name="Stieglmeier M."/>
            <person name="Klingl A."/>
            <person name="Woyke T."/>
            <person name="Ryan C.M."/>
            <person name="Banfield J.F."/>
        </authorList>
    </citation>
    <scope>NUCLEOTIDE SEQUENCE [LARGE SCALE GENOMIC DNA]</scope>
</reference>
<evidence type="ECO:0000313" key="1">
    <source>
        <dbReference type="EMBL" id="PIR82356.1"/>
    </source>
</evidence>
<dbReference type="Proteomes" id="UP000231379">
    <property type="component" value="Unassembled WGS sequence"/>
</dbReference>
<proteinExistence type="predicted"/>